<evidence type="ECO:0000313" key="2">
    <source>
        <dbReference type="EMBL" id="GMF30953.1"/>
    </source>
</evidence>
<feature type="compositionally biased region" description="Low complexity" evidence="1">
    <location>
        <begin position="66"/>
        <end position="80"/>
    </location>
</feature>
<evidence type="ECO:0000256" key="1">
    <source>
        <dbReference type="SAM" id="MobiDB-lite"/>
    </source>
</evidence>
<sequence length="336" mass="36186">MHEEPVMKTTHPKPIGEPQGPVKAPREASDMLDASAIKETTLNLFARLAPIVGSVVPVPQEASTPTRSQARSSQYASATSEAGSGSDSSVELQRMTLGPSGAAILRTRKEAPETNATPSPVHTTPSPMRSFFDAAMERFLKEQQQASSNLPAATRDPADPKLSGAQDVDMKSVGSAHSHLSEYDPDGLNSFQSQYCGRGVSIARQYYHARKRSDESLLEYLYCLNVAGLRAQLSIKDGSTEARREHVDHFIEALDDRDLANQLALLMIPDADTLEETLRSQKRVNARQGKTVYGSIRPKPKAPAGAVPSANARAVRAVRGTANTCYSDPETSGSEG</sequence>
<feature type="region of interest" description="Disordered" evidence="1">
    <location>
        <begin position="143"/>
        <end position="185"/>
    </location>
</feature>
<evidence type="ECO:0000313" key="3">
    <source>
        <dbReference type="Proteomes" id="UP001165121"/>
    </source>
</evidence>
<dbReference type="Proteomes" id="UP001165121">
    <property type="component" value="Unassembled WGS sequence"/>
</dbReference>
<reference evidence="2" key="1">
    <citation type="submission" date="2023-04" db="EMBL/GenBank/DDBJ databases">
        <title>Phytophthora fragariaefolia NBRC 109709.</title>
        <authorList>
            <person name="Ichikawa N."/>
            <person name="Sato H."/>
            <person name="Tonouchi N."/>
        </authorList>
    </citation>
    <scope>NUCLEOTIDE SEQUENCE</scope>
    <source>
        <strain evidence="2">NBRC 109709</strain>
    </source>
</reference>
<comment type="caution">
    <text evidence="2">The sequence shown here is derived from an EMBL/GenBank/DDBJ whole genome shotgun (WGS) entry which is preliminary data.</text>
</comment>
<feature type="compositionally biased region" description="Polar residues" evidence="1">
    <location>
        <begin position="114"/>
        <end position="127"/>
    </location>
</feature>
<dbReference type="AlphaFoldDB" id="A0A9W6UEK8"/>
<gene>
    <name evidence="2" type="ORF">Pfra01_000697100</name>
</gene>
<organism evidence="2 3">
    <name type="scientific">Phytophthora fragariaefolia</name>
    <dbReference type="NCBI Taxonomy" id="1490495"/>
    <lineage>
        <taxon>Eukaryota</taxon>
        <taxon>Sar</taxon>
        <taxon>Stramenopiles</taxon>
        <taxon>Oomycota</taxon>
        <taxon>Peronosporomycetes</taxon>
        <taxon>Peronosporales</taxon>
        <taxon>Peronosporaceae</taxon>
        <taxon>Phytophthora</taxon>
    </lineage>
</organism>
<name>A0A9W6UEK8_9STRA</name>
<protein>
    <submittedName>
        <fullName evidence="2">Unnamed protein product</fullName>
    </submittedName>
</protein>
<feature type="region of interest" description="Disordered" evidence="1">
    <location>
        <begin position="1"/>
        <end position="28"/>
    </location>
</feature>
<dbReference type="EMBL" id="BSXT01000608">
    <property type="protein sequence ID" value="GMF30953.1"/>
    <property type="molecule type" value="Genomic_DNA"/>
</dbReference>
<feature type="region of interest" description="Disordered" evidence="1">
    <location>
        <begin position="109"/>
        <end position="128"/>
    </location>
</feature>
<keyword evidence="3" id="KW-1185">Reference proteome</keyword>
<feature type="region of interest" description="Disordered" evidence="1">
    <location>
        <begin position="59"/>
        <end position="91"/>
    </location>
</feature>
<feature type="compositionally biased region" description="Polar residues" evidence="1">
    <location>
        <begin position="81"/>
        <end position="91"/>
    </location>
</feature>
<dbReference type="OrthoDB" id="116040at2759"/>
<accession>A0A9W6UEK8</accession>
<proteinExistence type="predicted"/>